<sequence>MSSVPPESGNFRQLTEDIPTSITEPYFGISIADATTSQISTFSQILSYTFNFFTILDIFDCR</sequence>
<reference evidence="1" key="1">
    <citation type="journal article" date="2014" name="Front. Microbiol.">
        <title>High frequency of phylogenetically diverse reductive dehalogenase-homologous genes in deep subseafloor sedimentary metagenomes.</title>
        <authorList>
            <person name="Kawai M."/>
            <person name="Futagami T."/>
            <person name="Toyoda A."/>
            <person name="Takaki Y."/>
            <person name="Nishi S."/>
            <person name="Hori S."/>
            <person name="Arai W."/>
            <person name="Tsubouchi T."/>
            <person name="Morono Y."/>
            <person name="Uchiyama I."/>
            <person name="Ito T."/>
            <person name="Fujiyama A."/>
            <person name="Inagaki F."/>
            <person name="Takami H."/>
        </authorList>
    </citation>
    <scope>NUCLEOTIDE SEQUENCE</scope>
    <source>
        <strain evidence="1">Expedition CK06-06</strain>
    </source>
</reference>
<proteinExistence type="predicted"/>
<dbReference type="AlphaFoldDB" id="X1AYS9"/>
<name>X1AYS9_9ZZZZ</name>
<accession>X1AYS9</accession>
<organism evidence="1">
    <name type="scientific">marine sediment metagenome</name>
    <dbReference type="NCBI Taxonomy" id="412755"/>
    <lineage>
        <taxon>unclassified sequences</taxon>
        <taxon>metagenomes</taxon>
        <taxon>ecological metagenomes</taxon>
    </lineage>
</organism>
<gene>
    <name evidence="1" type="ORF">S01H4_23339</name>
</gene>
<comment type="caution">
    <text evidence="1">The sequence shown here is derived from an EMBL/GenBank/DDBJ whole genome shotgun (WGS) entry which is preliminary data.</text>
</comment>
<dbReference type="EMBL" id="BART01010813">
    <property type="protein sequence ID" value="GAG77248.1"/>
    <property type="molecule type" value="Genomic_DNA"/>
</dbReference>
<evidence type="ECO:0000313" key="1">
    <source>
        <dbReference type="EMBL" id="GAG77248.1"/>
    </source>
</evidence>
<protein>
    <submittedName>
        <fullName evidence="1">Uncharacterized protein</fullName>
    </submittedName>
</protein>